<dbReference type="Proteomes" id="UP000177583">
    <property type="component" value="Unassembled WGS sequence"/>
</dbReference>
<dbReference type="Gene3D" id="2.40.50.140">
    <property type="entry name" value="Nucleic acid-binding proteins"/>
    <property type="match status" value="1"/>
</dbReference>
<evidence type="ECO:0000256" key="2">
    <source>
        <dbReference type="ARBA" id="ARBA00022692"/>
    </source>
</evidence>
<evidence type="ECO:0000256" key="1">
    <source>
        <dbReference type="ARBA" id="ARBA00004141"/>
    </source>
</evidence>
<dbReference type="PANTHER" id="PTHR33507:SF3">
    <property type="entry name" value="INNER MEMBRANE PROTEIN YBBJ"/>
    <property type="match status" value="1"/>
</dbReference>
<comment type="subcellular location">
    <subcellularLocation>
        <location evidence="1">Membrane</location>
        <topology evidence="1">Multi-pass membrane protein</topology>
    </subcellularLocation>
</comment>
<gene>
    <name evidence="7" type="ORF">A2557_06975</name>
</gene>
<keyword evidence="2 5" id="KW-0812">Transmembrane</keyword>
<feature type="transmembrane region" description="Helical" evidence="5">
    <location>
        <begin position="7"/>
        <end position="29"/>
    </location>
</feature>
<evidence type="ECO:0000313" key="7">
    <source>
        <dbReference type="EMBL" id="OGH04723.1"/>
    </source>
</evidence>
<dbReference type="EMBL" id="MFNF01000001">
    <property type="protein sequence ID" value="OGH04723.1"/>
    <property type="molecule type" value="Genomic_DNA"/>
</dbReference>
<dbReference type="InterPro" id="IPR052165">
    <property type="entry name" value="Membrane_assoc_protease"/>
</dbReference>
<dbReference type="GO" id="GO:0005886">
    <property type="term" value="C:plasma membrane"/>
    <property type="evidence" value="ECO:0007669"/>
    <property type="project" value="TreeGrafter"/>
</dbReference>
<evidence type="ECO:0000313" key="8">
    <source>
        <dbReference type="Proteomes" id="UP000177583"/>
    </source>
</evidence>
<accession>A0A1F6H2V7</accession>
<evidence type="ECO:0000256" key="5">
    <source>
        <dbReference type="SAM" id="Phobius"/>
    </source>
</evidence>
<evidence type="ECO:0000256" key="3">
    <source>
        <dbReference type="ARBA" id="ARBA00022989"/>
    </source>
</evidence>
<dbReference type="Pfam" id="PF01957">
    <property type="entry name" value="NfeD"/>
    <property type="match status" value="1"/>
</dbReference>
<dbReference type="AlphaFoldDB" id="A0A1F6H2V7"/>
<name>A0A1F6H2V7_9PROT</name>
<proteinExistence type="predicted"/>
<organism evidence="7 8">
    <name type="scientific">Candidatus Lambdaproteobacteria bacterium RIFOXYD2_FULL_56_26</name>
    <dbReference type="NCBI Taxonomy" id="1817773"/>
    <lineage>
        <taxon>Bacteria</taxon>
        <taxon>Pseudomonadati</taxon>
        <taxon>Pseudomonadota</taxon>
        <taxon>Candidatus Lambdaproteobacteria</taxon>
    </lineage>
</organism>
<keyword evidence="4 5" id="KW-0472">Membrane</keyword>
<feature type="transmembrane region" description="Helical" evidence="5">
    <location>
        <begin position="49"/>
        <end position="71"/>
    </location>
</feature>
<dbReference type="InterPro" id="IPR012340">
    <property type="entry name" value="NA-bd_OB-fold"/>
</dbReference>
<sequence>MANIEFWSLWIFLGFFFLLGEIYSAGLVLASLAPACFVSAFIGGWGGPIWLQVASCLVLGVVSVTQTRAWLARRELSPGNTNAYRAFQRGPVGLSGIVEQLTQLEPTTGIIRLEEELWEAKTVPGTAMKVGQLVQVLSVEGKVLLVHPLSAV</sequence>
<dbReference type="PANTHER" id="PTHR33507">
    <property type="entry name" value="INNER MEMBRANE PROTEIN YBBJ"/>
    <property type="match status" value="1"/>
</dbReference>
<reference evidence="7 8" key="1">
    <citation type="journal article" date="2016" name="Nat. Commun.">
        <title>Thousands of microbial genomes shed light on interconnected biogeochemical processes in an aquifer system.</title>
        <authorList>
            <person name="Anantharaman K."/>
            <person name="Brown C.T."/>
            <person name="Hug L.A."/>
            <person name="Sharon I."/>
            <person name="Castelle C.J."/>
            <person name="Probst A.J."/>
            <person name="Thomas B.C."/>
            <person name="Singh A."/>
            <person name="Wilkins M.J."/>
            <person name="Karaoz U."/>
            <person name="Brodie E.L."/>
            <person name="Williams K.H."/>
            <person name="Hubbard S.S."/>
            <person name="Banfield J.F."/>
        </authorList>
    </citation>
    <scope>NUCLEOTIDE SEQUENCE [LARGE SCALE GENOMIC DNA]</scope>
</reference>
<comment type="caution">
    <text evidence="7">The sequence shown here is derived from an EMBL/GenBank/DDBJ whole genome shotgun (WGS) entry which is preliminary data.</text>
</comment>
<evidence type="ECO:0000259" key="6">
    <source>
        <dbReference type="Pfam" id="PF01957"/>
    </source>
</evidence>
<evidence type="ECO:0000256" key="4">
    <source>
        <dbReference type="ARBA" id="ARBA00023136"/>
    </source>
</evidence>
<dbReference type="InterPro" id="IPR002810">
    <property type="entry name" value="NfeD-like_C"/>
</dbReference>
<keyword evidence="3 5" id="KW-1133">Transmembrane helix</keyword>
<protein>
    <recommendedName>
        <fullName evidence="6">NfeD-like C-terminal domain-containing protein</fullName>
    </recommendedName>
</protein>
<feature type="domain" description="NfeD-like C-terminal" evidence="6">
    <location>
        <begin position="92"/>
        <end position="148"/>
    </location>
</feature>